<feature type="region of interest" description="Disordered" evidence="1">
    <location>
        <begin position="275"/>
        <end position="319"/>
    </location>
</feature>
<proteinExistence type="predicted"/>
<dbReference type="Proteomes" id="UP001623330">
    <property type="component" value="Unassembled WGS sequence"/>
</dbReference>
<feature type="compositionally biased region" description="Polar residues" evidence="1">
    <location>
        <begin position="127"/>
        <end position="136"/>
    </location>
</feature>
<feature type="compositionally biased region" description="Basic and acidic residues" evidence="1">
    <location>
        <begin position="310"/>
        <end position="319"/>
    </location>
</feature>
<evidence type="ECO:0000256" key="1">
    <source>
        <dbReference type="SAM" id="MobiDB-lite"/>
    </source>
</evidence>
<reference evidence="2 3" key="1">
    <citation type="submission" date="2024-05" db="EMBL/GenBank/DDBJ databases">
        <title>Long read based assembly of the Candida bracarensis genome reveals expanded adhesin content.</title>
        <authorList>
            <person name="Marcet-Houben M."/>
            <person name="Ksiezopolska E."/>
            <person name="Gabaldon T."/>
        </authorList>
    </citation>
    <scope>NUCLEOTIDE SEQUENCE [LARGE SCALE GENOMIC DNA]</scope>
    <source>
        <strain evidence="2 3">CBM6</strain>
    </source>
</reference>
<name>A0ABR4NYS1_9SACH</name>
<feature type="compositionally biased region" description="Polar residues" evidence="1">
    <location>
        <begin position="294"/>
        <end position="309"/>
    </location>
</feature>
<feature type="region of interest" description="Disordered" evidence="1">
    <location>
        <begin position="223"/>
        <end position="263"/>
    </location>
</feature>
<dbReference type="InterPro" id="IPR031401">
    <property type="entry name" value="She1"/>
</dbReference>
<evidence type="ECO:0000313" key="3">
    <source>
        <dbReference type="Proteomes" id="UP001623330"/>
    </source>
</evidence>
<feature type="compositionally biased region" description="Polar residues" evidence="1">
    <location>
        <begin position="275"/>
        <end position="284"/>
    </location>
</feature>
<feature type="region of interest" description="Disordered" evidence="1">
    <location>
        <begin position="109"/>
        <end position="147"/>
    </location>
</feature>
<dbReference type="EMBL" id="JBEVYD010000003">
    <property type="protein sequence ID" value="KAL3234322.1"/>
    <property type="molecule type" value="Genomic_DNA"/>
</dbReference>
<sequence>MEDQDPEVIIDQLGISKRLGTSIFDELSHRASEANELVHRLDTEEEIREHVPDAHFNKVHDLNFQNMKSVDTHYSVQLDDQKKKKYKFSPIKRTPEVVEITKKIRRLKLRSSSTLSNGGSPEKRSHSNATVESKTNLAPLKTPSFLQPTINSMNRARETTTYITSGQKSKIEPLRRPPMPSFNTDNSTFNMSKSRIRRDNISIRSEPFNQVRTEHTRPSINHNHRTMQRSVSTQFRQSSDNNMLRKNGISGTTSEQRSISDGSSNVFERLYKQSTMSRSNSMAFDQTHKRTLSKSKTMGSLSKIANGTDNKNEKPKPWR</sequence>
<gene>
    <name evidence="2" type="ORF">RNJ44_03084</name>
</gene>
<dbReference type="Pfam" id="PF17077">
    <property type="entry name" value="Msap1"/>
    <property type="match status" value="3"/>
</dbReference>
<feature type="region of interest" description="Disordered" evidence="1">
    <location>
        <begin position="164"/>
        <end position="189"/>
    </location>
</feature>
<keyword evidence="3" id="KW-1185">Reference proteome</keyword>
<evidence type="ECO:0000313" key="2">
    <source>
        <dbReference type="EMBL" id="KAL3234322.1"/>
    </source>
</evidence>
<feature type="compositionally biased region" description="Polar residues" evidence="1">
    <location>
        <begin position="228"/>
        <end position="263"/>
    </location>
</feature>
<comment type="caution">
    <text evidence="2">The sequence shown here is derived from an EMBL/GenBank/DDBJ whole genome shotgun (WGS) entry which is preliminary data.</text>
</comment>
<protein>
    <submittedName>
        <fullName evidence="2">Uncharacterized protein</fullName>
    </submittedName>
</protein>
<accession>A0ABR4NYS1</accession>
<organism evidence="2 3">
    <name type="scientific">Nakaseomyces bracarensis</name>
    <dbReference type="NCBI Taxonomy" id="273131"/>
    <lineage>
        <taxon>Eukaryota</taxon>
        <taxon>Fungi</taxon>
        <taxon>Dikarya</taxon>
        <taxon>Ascomycota</taxon>
        <taxon>Saccharomycotina</taxon>
        <taxon>Saccharomycetes</taxon>
        <taxon>Saccharomycetales</taxon>
        <taxon>Saccharomycetaceae</taxon>
        <taxon>Nakaseomyces</taxon>
    </lineage>
</organism>